<dbReference type="Pfam" id="PF00561">
    <property type="entry name" value="Abhydrolase_1"/>
    <property type="match status" value="1"/>
</dbReference>
<dbReference type="InterPro" id="IPR050266">
    <property type="entry name" value="AB_hydrolase_sf"/>
</dbReference>
<dbReference type="PANTHER" id="PTHR43798">
    <property type="entry name" value="MONOACYLGLYCEROL LIPASE"/>
    <property type="match status" value="1"/>
</dbReference>
<dbReference type="PANTHER" id="PTHR43798:SF33">
    <property type="entry name" value="HYDROLASE, PUTATIVE (AFU_ORTHOLOGUE AFUA_2G14860)-RELATED"/>
    <property type="match status" value="1"/>
</dbReference>
<reference evidence="3" key="1">
    <citation type="journal article" date="2017" name="Genome Biol. Evol.">
        <title>The complete genome sequence of the phytopathogenic fungus Sclerotinia sclerotiorum reveals insights into the genome architecture of broad host range pathogens.</title>
        <authorList>
            <person name="Derbyshire M."/>
            <person name="Denton-Giles M."/>
            <person name="Hegedus D."/>
            <person name="Seifbarghy S."/>
            <person name="Rollins J."/>
            <person name="van Kan J."/>
            <person name="Seidl M.F."/>
            <person name="Faino L."/>
            <person name="Mbengue M."/>
            <person name="Navaud O."/>
            <person name="Raffaele S."/>
            <person name="Hammond-Kosack K."/>
            <person name="Heard S."/>
            <person name="Oliver R."/>
        </authorList>
    </citation>
    <scope>NUCLEOTIDE SEQUENCE [LARGE SCALE GENOMIC DNA]</scope>
    <source>
        <strain evidence="3">ATCC 18683 / 1980 / Ss-1</strain>
    </source>
</reference>
<dbReference type="EMBL" id="CP017814">
    <property type="protein sequence ID" value="APA06281.1"/>
    <property type="molecule type" value="Genomic_DNA"/>
</dbReference>
<dbReference type="VEuPathDB" id="FungiDB:sscle_01g010510"/>
<dbReference type="KEGG" id="ssl:SS1G_01211"/>
<accession>A0A1D9PU74</accession>
<evidence type="ECO:0000259" key="1">
    <source>
        <dbReference type="Pfam" id="PF00561"/>
    </source>
</evidence>
<evidence type="ECO:0000313" key="3">
    <source>
        <dbReference type="Proteomes" id="UP000177798"/>
    </source>
</evidence>
<evidence type="ECO:0000313" key="2">
    <source>
        <dbReference type="EMBL" id="APA06281.1"/>
    </source>
</evidence>
<dbReference type="PRINTS" id="PR00412">
    <property type="entry name" value="EPOXHYDRLASE"/>
</dbReference>
<protein>
    <recommendedName>
        <fullName evidence="1">AB hydrolase-1 domain-containing protein</fullName>
    </recommendedName>
</protein>
<dbReference type="AlphaFoldDB" id="A0A1D9PU74"/>
<dbReference type="OrthoDB" id="408373at2759"/>
<dbReference type="InterPro" id="IPR029058">
    <property type="entry name" value="AB_hydrolase_fold"/>
</dbReference>
<dbReference type="GO" id="GO:0003824">
    <property type="term" value="F:catalytic activity"/>
    <property type="evidence" value="ECO:0007669"/>
    <property type="project" value="InterPro"/>
</dbReference>
<dbReference type="OMA" id="LPTLDMW"/>
<dbReference type="InterPro" id="IPR000073">
    <property type="entry name" value="AB_hydrolase_1"/>
</dbReference>
<dbReference type="Proteomes" id="UP000177798">
    <property type="component" value="Chromosome 1"/>
</dbReference>
<proteinExistence type="predicted"/>
<sequence>MTPTTPPLFPTFKTLSIPINSTISIHTLVGPHNGPPLLLIHGFPQSHHIWHLVAPRLLGEFSLVLVDLRGYGGSVTEGFDGGGEDGGEGEHGGLSKSVMGSDLLTVMTSLGHPHFSILAHDRGARVAHQLAINHPEAIQKLMLLDILPTLTMYERGKYTWYQKYWHWPFLSQPFPFPEKAILSNPALFAEKFLGKAGMGKGFIFNEEVRAVYEGMLRDKYCVHAMCEDYRAGATVDLEEQRRDREAGRKIRCDVFVVWGGKGAIESEFGDVLGLWRDVCEGRVEGCAVDGGHYVPEECSEELVELVRKWF</sequence>
<name>A0A1D9PU74_SCLS1</name>
<organism evidence="2 3">
    <name type="scientific">Sclerotinia sclerotiorum (strain ATCC 18683 / 1980 / Ss-1)</name>
    <name type="common">White mold</name>
    <name type="synonym">Whetzelinia sclerotiorum</name>
    <dbReference type="NCBI Taxonomy" id="665079"/>
    <lineage>
        <taxon>Eukaryota</taxon>
        <taxon>Fungi</taxon>
        <taxon>Dikarya</taxon>
        <taxon>Ascomycota</taxon>
        <taxon>Pezizomycotina</taxon>
        <taxon>Leotiomycetes</taxon>
        <taxon>Helotiales</taxon>
        <taxon>Sclerotiniaceae</taxon>
        <taxon>Sclerotinia</taxon>
    </lineage>
</organism>
<dbReference type="InterPro" id="IPR000639">
    <property type="entry name" value="Epox_hydrolase-like"/>
</dbReference>
<dbReference type="SUPFAM" id="SSF53474">
    <property type="entry name" value="alpha/beta-Hydrolases"/>
    <property type="match status" value="1"/>
</dbReference>
<gene>
    <name evidence="2" type="ORF">sscle_01g010510</name>
</gene>
<dbReference type="Gene3D" id="3.40.50.1820">
    <property type="entry name" value="alpha/beta hydrolase"/>
    <property type="match status" value="1"/>
</dbReference>
<dbReference type="RefSeq" id="XP_001597017.1">
    <property type="nucleotide sequence ID" value="XM_001596967.1"/>
</dbReference>
<feature type="domain" description="AB hydrolase-1" evidence="1">
    <location>
        <begin position="35"/>
        <end position="158"/>
    </location>
</feature>